<dbReference type="SUPFAM" id="SSF53098">
    <property type="entry name" value="Ribonuclease H-like"/>
    <property type="match status" value="1"/>
</dbReference>
<reference evidence="1" key="1">
    <citation type="journal article" date="2022" name="bioRxiv">
        <title>Sequencing and chromosome-scale assembly of the giantPleurodeles waltlgenome.</title>
        <authorList>
            <person name="Brown T."/>
            <person name="Elewa A."/>
            <person name="Iarovenko S."/>
            <person name="Subramanian E."/>
            <person name="Araus A.J."/>
            <person name="Petzold A."/>
            <person name="Susuki M."/>
            <person name="Suzuki K.-i.T."/>
            <person name="Hayashi T."/>
            <person name="Toyoda A."/>
            <person name="Oliveira C."/>
            <person name="Osipova E."/>
            <person name="Leigh N.D."/>
            <person name="Simon A."/>
            <person name="Yun M.H."/>
        </authorList>
    </citation>
    <scope>NUCLEOTIDE SEQUENCE</scope>
    <source>
        <strain evidence="1">20211129_DDA</strain>
        <tissue evidence="1">Liver</tissue>
    </source>
</reference>
<evidence type="ECO:0000313" key="1">
    <source>
        <dbReference type="EMBL" id="KAJ1183528.1"/>
    </source>
</evidence>
<dbReference type="PANTHER" id="PTHR37162">
    <property type="entry name" value="HAT FAMILY DIMERISATION DOMAINCONTAINING PROTEIN-RELATED"/>
    <property type="match status" value="1"/>
</dbReference>
<organism evidence="1 2">
    <name type="scientific">Pleurodeles waltl</name>
    <name type="common">Iberian ribbed newt</name>
    <dbReference type="NCBI Taxonomy" id="8319"/>
    <lineage>
        <taxon>Eukaryota</taxon>
        <taxon>Metazoa</taxon>
        <taxon>Chordata</taxon>
        <taxon>Craniata</taxon>
        <taxon>Vertebrata</taxon>
        <taxon>Euteleostomi</taxon>
        <taxon>Amphibia</taxon>
        <taxon>Batrachia</taxon>
        <taxon>Caudata</taxon>
        <taxon>Salamandroidea</taxon>
        <taxon>Salamandridae</taxon>
        <taxon>Pleurodelinae</taxon>
        <taxon>Pleurodeles</taxon>
    </lineage>
</organism>
<dbReference type="AlphaFoldDB" id="A0AAV7U3Q3"/>
<dbReference type="InterPro" id="IPR012337">
    <property type="entry name" value="RNaseH-like_sf"/>
</dbReference>
<name>A0AAV7U3Q3_PLEWA</name>
<dbReference type="Proteomes" id="UP001066276">
    <property type="component" value="Chromosome 3_1"/>
</dbReference>
<comment type="caution">
    <text evidence="1">The sequence shown here is derived from an EMBL/GenBank/DDBJ whole genome shotgun (WGS) entry which is preliminary data.</text>
</comment>
<dbReference type="EMBL" id="JANPWB010000005">
    <property type="protein sequence ID" value="KAJ1183528.1"/>
    <property type="molecule type" value="Genomic_DNA"/>
</dbReference>
<evidence type="ECO:0008006" key="3">
    <source>
        <dbReference type="Google" id="ProtNLM"/>
    </source>
</evidence>
<keyword evidence="2" id="KW-1185">Reference proteome</keyword>
<proteinExistence type="predicted"/>
<evidence type="ECO:0000313" key="2">
    <source>
        <dbReference type="Proteomes" id="UP001066276"/>
    </source>
</evidence>
<dbReference type="PANTHER" id="PTHR37162:SF1">
    <property type="entry name" value="BED-TYPE DOMAIN-CONTAINING PROTEIN"/>
    <property type="match status" value="1"/>
</dbReference>
<sequence length="444" mass="50531">MDLRAHYNDLKQHAATTKHCSGCNSASASMTSFVQPIPSISNDQKRREIRFAIQTACCTSINTIDGYGDILEDEFPAFRMHCTKCTALIASVLGPYFKDEMLKDIRTSHYSLLIDESIDVEVKKLLCICVKYFSIEHKKLVSTFLGMLELNQACAKDIANAVLILLESCNLETENVIGIGTDGASILCGKHHSAFTLLRDKQPSLQRVRCICHSRDIIAKKAIRSIPSNVEFMIRETNNWFSHSPKRQADYRELYLTLDGGVPLKLISPCETRWLVMEDCVDRLLEQYDALSLHFSTASSVEHCYAARMLQEMYHNETNLLYLTFLKPILQHIKVVNKIFQLESGDALHIFRDLYTLYVSTLKRILKPSVFTSNLQEQLQSLDLQSSVINLSQEDVDLGLAFRKKLEESKLTSVSKDGIAKRCLEFLKVLACEYQFQWRIISSC</sequence>
<gene>
    <name evidence="1" type="ORF">NDU88_000346</name>
</gene>
<accession>A0AAV7U3Q3</accession>
<protein>
    <recommendedName>
        <fullName evidence="3">DUF4371 domain-containing protein</fullName>
    </recommendedName>
</protein>